<evidence type="ECO:0000313" key="2">
    <source>
        <dbReference type="EMBL" id="PIR42125.1"/>
    </source>
</evidence>
<evidence type="ECO:0008006" key="4">
    <source>
        <dbReference type="Google" id="ProtNLM"/>
    </source>
</evidence>
<feature type="transmembrane region" description="Helical" evidence="1">
    <location>
        <begin position="12"/>
        <end position="35"/>
    </location>
</feature>
<gene>
    <name evidence="2" type="ORF">COV30_00010</name>
</gene>
<proteinExistence type="predicted"/>
<keyword evidence="1" id="KW-1133">Transmembrane helix</keyword>
<evidence type="ECO:0000256" key="1">
    <source>
        <dbReference type="SAM" id="Phobius"/>
    </source>
</evidence>
<keyword evidence="1" id="KW-0472">Membrane</keyword>
<accession>A0A2H0R8J5</accession>
<dbReference type="Proteomes" id="UP000230208">
    <property type="component" value="Unassembled WGS sequence"/>
</dbReference>
<keyword evidence="1" id="KW-0812">Transmembrane</keyword>
<protein>
    <recommendedName>
        <fullName evidence="4">DUF4878 domain-containing protein</fullName>
    </recommendedName>
</protein>
<reference evidence="2 3" key="1">
    <citation type="submission" date="2017-09" db="EMBL/GenBank/DDBJ databases">
        <title>Depth-based differentiation of microbial function through sediment-hosted aquifers and enrichment of novel symbionts in the deep terrestrial subsurface.</title>
        <authorList>
            <person name="Probst A.J."/>
            <person name="Ladd B."/>
            <person name="Jarett J.K."/>
            <person name="Geller-Mcgrath D.E."/>
            <person name="Sieber C.M."/>
            <person name="Emerson J.B."/>
            <person name="Anantharaman K."/>
            <person name="Thomas B.C."/>
            <person name="Malmstrom R."/>
            <person name="Stieglmeier M."/>
            <person name="Klingl A."/>
            <person name="Woyke T."/>
            <person name="Ryan C.M."/>
            <person name="Banfield J.F."/>
        </authorList>
    </citation>
    <scope>NUCLEOTIDE SEQUENCE [LARGE SCALE GENOMIC DNA]</scope>
    <source>
        <strain evidence="2">CG10_big_fil_rev_8_21_14_0_10_37_15</strain>
    </source>
</reference>
<sequence>MINWKNIFKSWAGIPVLILIVLGVLWILTTFVPGLSQSYEVKKIKNNIQSFYERYLGDEYGGKTPEETYELLIMALKKGDIELASKYFVADKQERWEETLNEYKEKGFLSDFVVELEEIKSDWEKLPSDDMDITYFEYTIFIKEDSKTTFNGQEIDIPAGDYTNESIFEKSEKGIWKIQIL</sequence>
<dbReference type="AlphaFoldDB" id="A0A2H0R8J5"/>
<organism evidence="2 3">
    <name type="scientific">Candidatus Yanofskybacteria bacterium CG10_big_fil_rev_8_21_14_0_10_37_15</name>
    <dbReference type="NCBI Taxonomy" id="1975097"/>
    <lineage>
        <taxon>Bacteria</taxon>
        <taxon>Candidatus Yanofskyibacteriota</taxon>
    </lineage>
</organism>
<evidence type="ECO:0000313" key="3">
    <source>
        <dbReference type="Proteomes" id="UP000230208"/>
    </source>
</evidence>
<name>A0A2H0R8J5_9BACT</name>
<comment type="caution">
    <text evidence="2">The sequence shown here is derived from an EMBL/GenBank/DDBJ whole genome shotgun (WGS) entry which is preliminary data.</text>
</comment>
<dbReference type="EMBL" id="PCXP01000001">
    <property type="protein sequence ID" value="PIR42125.1"/>
    <property type="molecule type" value="Genomic_DNA"/>
</dbReference>